<dbReference type="EMBL" id="CM003533">
    <property type="protein sequence ID" value="RCV30299.1"/>
    <property type="molecule type" value="Genomic_DNA"/>
</dbReference>
<feature type="region of interest" description="Disordered" evidence="1">
    <location>
        <begin position="1"/>
        <end position="21"/>
    </location>
</feature>
<sequence length="108" mass="11594">MAVAPFTSADNRRPRRHRHGLAGELRPVLGGDLPVASASPRAFLGQIMHPCSGGGEVPWREAVDPGRSSTVRFSCRSRRAFISGTTPLVLAELNLGLLACLLMDSMEI</sequence>
<accession>A0A368RJB7</accession>
<dbReference type="AlphaFoldDB" id="A0A368RJB7"/>
<protein>
    <submittedName>
        <fullName evidence="2">Uncharacterized protein</fullName>
    </submittedName>
</protein>
<name>A0A368RJB7_SETIT</name>
<reference evidence="2" key="1">
    <citation type="journal article" date="2012" name="Nat. Biotechnol.">
        <title>Reference genome sequence of the model plant Setaria.</title>
        <authorList>
            <person name="Bennetzen J.L."/>
            <person name="Schmutz J."/>
            <person name="Wang H."/>
            <person name="Percifield R."/>
            <person name="Hawkins J."/>
            <person name="Pontaroli A.C."/>
            <person name="Estep M."/>
            <person name="Feng L."/>
            <person name="Vaughn J.N."/>
            <person name="Grimwood J."/>
            <person name="Jenkins J."/>
            <person name="Barry K."/>
            <person name="Lindquist E."/>
            <person name="Hellsten U."/>
            <person name="Deshpande S."/>
            <person name="Wang X."/>
            <person name="Wu X."/>
            <person name="Mitros T."/>
            <person name="Triplett J."/>
            <person name="Yang X."/>
            <person name="Ye C.Y."/>
            <person name="Mauro-Herrera M."/>
            <person name="Wang L."/>
            <person name="Li P."/>
            <person name="Sharma M."/>
            <person name="Sharma R."/>
            <person name="Ronald P.C."/>
            <person name="Panaud O."/>
            <person name="Kellogg E.A."/>
            <person name="Brutnell T.P."/>
            <person name="Doust A.N."/>
            <person name="Tuskan G.A."/>
            <person name="Rokhsar D."/>
            <person name="Devos K.M."/>
        </authorList>
    </citation>
    <scope>NUCLEOTIDE SEQUENCE [LARGE SCALE GENOMIC DNA]</scope>
    <source>
        <strain evidence="2">Yugu1</strain>
    </source>
</reference>
<proteinExistence type="predicted"/>
<organism evidence="2">
    <name type="scientific">Setaria italica</name>
    <name type="common">Foxtail millet</name>
    <name type="synonym">Panicum italicum</name>
    <dbReference type="NCBI Taxonomy" id="4555"/>
    <lineage>
        <taxon>Eukaryota</taxon>
        <taxon>Viridiplantae</taxon>
        <taxon>Streptophyta</taxon>
        <taxon>Embryophyta</taxon>
        <taxon>Tracheophyta</taxon>
        <taxon>Spermatophyta</taxon>
        <taxon>Magnoliopsida</taxon>
        <taxon>Liliopsida</taxon>
        <taxon>Poales</taxon>
        <taxon>Poaceae</taxon>
        <taxon>PACMAD clade</taxon>
        <taxon>Panicoideae</taxon>
        <taxon>Panicodae</taxon>
        <taxon>Paniceae</taxon>
        <taxon>Cenchrinae</taxon>
        <taxon>Setaria</taxon>
    </lineage>
</organism>
<evidence type="ECO:0000313" key="2">
    <source>
        <dbReference type="EMBL" id="RCV30299.1"/>
    </source>
</evidence>
<evidence type="ECO:0000256" key="1">
    <source>
        <dbReference type="SAM" id="MobiDB-lite"/>
    </source>
</evidence>
<gene>
    <name evidence="2" type="ORF">SETIT_6G083400v2</name>
</gene>
<reference evidence="2" key="2">
    <citation type="submission" date="2015-07" db="EMBL/GenBank/DDBJ databases">
        <authorList>
            <person name="Noorani M."/>
        </authorList>
    </citation>
    <scope>NUCLEOTIDE SEQUENCE</scope>
    <source>
        <strain evidence="2">Yugu1</strain>
    </source>
</reference>